<dbReference type="PANTHER" id="PTHR19308:SF14">
    <property type="entry name" value="START DOMAIN-CONTAINING PROTEIN"/>
    <property type="match status" value="1"/>
</dbReference>
<dbReference type="Pfam" id="PF01852">
    <property type="entry name" value="START"/>
    <property type="match status" value="1"/>
</dbReference>
<dbReference type="EMBL" id="BRYB01000376">
    <property type="protein sequence ID" value="GMI28789.1"/>
    <property type="molecule type" value="Genomic_DNA"/>
</dbReference>
<evidence type="ECO:0000259" key="3">
    <source>
        <dbReference type="PROSITE" id="PS50848"/>
    </source>
</evidence>
<dbReference type="InterPro" id="IPR051213">
    <property type="entry name" value="START_lipid_transfer"/>
</dbReference>
<reference evidence="4 5" key="1">
    <citation type="journal article" date="2023" name="Commun. Biol.">
        <title>Genome analysis of Parmales, the sister group of diatoms, reveals the evolutionary specialization of diatoms from phago-mixotrophs to photoautotrophs.</title>
        <authorList>
            <person name="Ban H."/>
            <person name="Sato S."/>
            <person name="Yoshikawa S."/>
            <person name="Yamada K."/>
            <person name="Nakamura Y."/>
            <person name="Ichinomiya M."/>
            <person name="Sato N."/>
            <person name="Blanc-Mathieu R."/>
            <person name="Endo H."/>
            <person name="Kuwata A."/>
            <person name="Ogata H."/>
        </authorList>
    </citation>
    <scope>NUCLEOTIDE SEQUENCE [LARGE SCALE GENOMIC DNA]</scope>
</reference>
<organism evidence="4 5">
    <name type="scientific">Tetraparma gracilis</name>
    <dbReference type="NCBI Taxonomy" id="2962635"/>
    <lineage>
        <taxon>Eukaryota</taxon>
        <taxon>Sar</taxon>
        <taxon>Stramenopiles</taxon>
        <taxon>Ochrophyta</taxon>
        <taxon>Bolidophyceae</taxon>
        <taxon>Parmales</taxon>
        <taxon>Triparmaceae</taxon>
        <taxon>Tetraparma</taxon>
    </lineage>
</organism>
<evidence type="ECO:0000313" key="4">
    <source>
        <dbReference type="EMBL" id="GMI28789.1"/>
    </source>
</evidence>
<dbReference type="InterPro" id="IPR002913">
    <property type="entry name" value="START_lipid-bd_dom"/>
</dbReference>
<accession>A0ABQ6MMY4</accession>
<feature type="transmembrane region" description="Helical" evidence="2">
    <location>
        <begin position="1350"/>
        <end position="1375"/>
    </location>
</feature>
<sequence>MFARIVADSEAGGVKRLASLGAARLRQVAPKAGAAGPTDWTTKDVRLLLEDLLSLVPRLFQLHARCDEVDRLVQRELAGKFLACSTALTKSEDGLVVKSRFQANHKDLKRLAGTVRDPVSYFQRNGAAQSKSKGERLVRKDPGAEASKKELVDKFWGKAETEMDVSAEDVLAYIWNFMSYGRCAEHRSSNGNALRVALDVPESHSKLMVVGKKMMYGVDDRVTAAWWVWRREPDGGYTLAGAPHTDCPPNEQTREVDKIVLANGKAVYTRIRGLYRFVRLGPNVCRVTVVIHGDVGGSIPKIAMRGYTKVALSIMAKLKLKFERSAVKVDEELRTYLPPPPLRADLTASQEQVVASCYTLKEDGAPQDPLKSPCPEVTMSARWPPEGSGNIVAQAECVADTDPMNAAQWFFGYCGRERMQESMEKASELARLVVERNSDHDFVAATVRRFSPFVRDREFVVRVLVLREDHGGLVVCFDSMPAAYKVDYGEKMRSVRGTTRVLVLVNGIAGEQNQCTVKLMQTVSLGGLALIDRIPTIAVKSLSAVASMRLRFRRDEEVDKADLDELAALISSKAENYCREEHELVKRVRDRFASIPAASFEKLASPHSAVNMSGSREYHTFRATAILDERVALCAAFELSKMSRAAVSSHYAKGGTERSLVKENNHNFMLHQVRDVRAAGFSPREFVSRCVWEWETDRVLWVAHESCDSDSCPLRSDYVRGKIKTLVKFEALESLDGEIPQTRISFTQSPDLGGLIPGKLMDSASIRQLAYVHRMREHFDRSLDIDLKNQSRLVLLFKGTNGWPVLDKDEQGLLKAGMNRFGLFERKEVAVKKVAAESASVTKSTAKTLGQALDWGKCEALVPASKEEVLAFMWDVCARRRWDNVDLIREVLEEKNDHNCVWYVRKGKAGGFNRARKWKDRDGVNRAIWSRLDSKTLAFVSVSTEHAKRPETDGAVRSHAPVSTMIREVRPGVCRVTHVAQLDLGGNMPSWAQNLHLKKNLALAYRIQQHFQALRPLATWQKDDGERVGGALLVRKKSEDAVKKRSARVPLRLRELFKSNAGLQELGERYEWFELLLGKVVANKLRPAGDSKVKLSNMTVKQANVIGRALASSIASNLTAPAAVDEWILRYPAMKEMEREYVWFRPMMDTIAQRLLESVAWGLKLRLYMGAILSTMDLLSDLYMIYLYANTNKVGEAQILACMAGLCLGVQLAIVWVQMRKGPTRVMLKEALIVLSGMAPGVYAKRVAENEDREEHAVMEPDLMLTCIRTIEMAFESIPGCIYQSFVVLRDLRNGAGYKKSVLVSIALSALSTGFSAATISFDYDVNPQRRREEPSFYGYVPDEAGRRTLVFGCMILNGALLLASKSLCIALLAIAGREYVVGYLLGDMGLYFVYKLLRRDLWHWIPLADTSLSAIFTVLERIVVKILVDFTGLVQLRAPGELGGIYFAGSQMAALAVPYVTTRIMGGVDMGDMGGVDLGTVVGSISAASVLSVSVFLLSIKRGYVSTFFSTRTGRDFVTSKFLREGDESKSAVFKYNVRCWLEIREDVQAWCSGGWDEWEIEKPEWFSKNPIRGPVGEPTSLRMFGGCSRKNRRMWLSIRGDVRAWTLENWERWEDEQPEWFNDNFQMSVDGDMIPPESLRRMAGGGSARRRSSLGNYWGGGGGGREWFQSKAAGGARSNR</sequence>
<dbReference type="InterPro" id="IPR023393">
    <property type="entry name" value="START-like_dom_sf"/>
</dbReference>
<dbReference type="PANTHER" id="PTHR19308">
    <property type="entry name" value="PHOSPHATIDYLCHOLINE TRANSFER PROTEIN"/>
    <property type="match status" value="1"/>
</dbReference>
<feature type="transmembrane region" description="Helical" evidence="2">
    <location>
        <begin position="1444"/>
        <end position="1462"/>
    </location>
</feature>
<comment type="caution">
    <text evidence="4">The sequence shown here is derived from an EMBL/GenBank/DDBJ whole genome shotgun (WGS) entry which is preliminary data.</text>
</comment>
<keyword evidence="2" id="KW-1133">Transmembrane helix</keyword>
<dbReference type="Gene3D" id="3.30.530.20">
    <property type="match status" value="4"/>
</dbReference>
<proteinExistence type="predicted"/>
<evidence type="ECO:0000256" key="1">
    <source>
        <dbReference type="SAM" id="MobiDB-lite"/>
    </source>
</evidence>
<evidence type="ECO:0000256" key="2">
    <source>
        <dbReference type="SAM" id="Phobius"/>
    </source>
</evidence>
<dbReference type="PROSITE" id="PS50848">
    <property type="entry name" value="START"/>
    <property type="match status" value="1"/>
</dbReference>
<keyword evidence="2" id="KW-0472">Membrane</keyword>
<feature type="transmembrane region" description="Helical" evidence="2">
    <location>
        <begin position="1482"/>
        <end position="1501"/>
    </location>
</feature>
<keyword evidence="2" id="KW-0812">Transmembrane</keyword>
<dbReference type="SUPFAM" id="SSF55961">
    <property type="entry name" value="Bet v1-like"/>
    <property type="match status" value="4"/>
</dbReference>
<evidence type="ECO:0000313" key="5">
    <source>
        <dbReference type="Proteomes" id="UP001165060"/>
    </source>
</evidence>
<keyword evidence="5" id="KW-1185">Reference proteome</keyword>
<feature type="transmembrane region" description="Helical" evidence="2">
    <location>
        <begin position="1199"/>
        <end position="1219"/>
    </location>
</feature>
<feature type="region of interest" description="Disordered" evidence="1">
    <location>
        <begin position="1657"/>
        <end position="1682"/>
    </location>
</feature>
<protein>
    <recommendedName>
        <fullName evidence="3">START domain-containing protein</fullName>
    </recommendedName>
</protein>
<dbReference type="CDD" id="cd00177">
    <property type="entry name" value="START"/>
    <property type="match status" value="1"/>
</dbReference>
<feature type="domain" description="START" evidence="3">
    <location>
        <begin position="857"/>
        <end position="995"/>
    </location>
</feature>
<gene>
    <name evidence="4" type="ORF">TeGR_g1706</name>
</gene>
<dbReference type="Proteomes" id="UP001165060">
    <property type="component" value="Unassembled WGS sequence"/>
</dbReference>
<name>A0ABQ6MMY4_9STRA</name>